<dbReference type="EMBL" id="JAEDAH010000094">
    <property type="protein sequence ID" value="MCA6064852.1"/>
    <property type="molecule type" value="Genomic_DNA"/>
</dbReference>
<evidence type="ECO:0000256" key="1">
    <source>
        <dbReference type="SAM" id="SignalP"/>
    </source>
</evidence>
<dbReference type="RefSeq" id="WP_225676222.1">
    <property type="nucleotide sequence ID" value="NZ_JAEDAH010000094.1"/>
</dbReference>
<accession>A0ABS7ZSW4</accession>
<evidence type="ECO:0008006" key="4">
    <source>
        <dbReference type="Google" id="ProtNLM"/>
    </source>
</evidence>
<keyword evidence="1" id="KW-0732">Signal</keyword>
<dbReference type="SUPFAM" id="SSF57184">
    <property type="entry name" value="Growth factor receptor domain"/>
    <property type="match status" value="1"/>
</dbReference>
<evidence type="ECO:0000313" key="3">
    <source>
        <dbReference type="Proteomes" id="UP000714380"/>
    </source>
</evidence>
<feature type="chain" id="PRO_5046348409" description="Conjugal transfer protein TraN" evidence="1">
    <location>
        <begin position="21"/>
        <end position="511"/>
    </location>
</feature>
<proteinExistence type="predicted"/>
<protein>
    <recommendedName>
        <fullName evidence="4">Conjugal transfer protein TraN</fullName>
    </recommendedName>
</protein>
<gene>
    <name evidence="2" type="ORF">I9W95_14660</name>
</gene>
<feature type="signal peptide" evidence="1">
    <location>
        <begin position="1"/>
        <end position="20"/>
    </location>
</feature>
<dbReference type="InterPro" id="IPR009030">
    <property type="entry name" value="Growth_fac_rcpt_cys_sf"/>
</dbReference>
<sequence length="511" mass="54405">MATIRILVALCFALSAQVYAASDNLSVPASESDGALYPLQLDMTTGNDGGTQFLSVGADILQSLKDSALGLKTDLESTWFSWSYNRGVGTIPDTCADGYDAGLGLCAQQCPQGYDSVLGVCWQQCPQGFTDMGAVCASWAKWVAKDSFTQDLQVMTCADGMVNEAGLCYEPCADSFNGVGPLCIGQFDGSQGEALLNAQVSEQHDAAQQSASAGGIQLTDEQAPQLRTEVIFTPIMCTLDAFDGLFGVVPDPASLAAMGVDAAGDAVISAISDAVPAGGASFIPSVADTVLFDFSADAYCADDGVVATAGLNMDPSITVQVSTRMFDPALHNLAGVDLGIMQVSVYELIPFRIYGTVGTTLGAETTLTSVIDRSMPALMVDGKQYSTQTALEVKPEMDLWLSSEAYIRVTSIFSFIPDLLQLGAEFKLHVLDVVMPYRVDEGLRQAESGYELYRQEQLRSELSSGHGYVDTFLRVLGIETNAFGDEADIEWQGHSQTDEIFDRETATPVSI</sequence>
<organism evidence="2 3">
    <name type="scientific">Thalassolituus marinus</name>
    <dbReference type="NCBI Taxonomy" id="671053"/>
    <lineage>
        <taxon>Bacteria</taxon>
        <taxon>Pseudomonadati</taxon>
        <taxon>Pseudomonadota</taxon>
        <taxon>Gammaproteobacteria</taxon>
        <taxon>Oceanospirillales</taxon>
        <taxon>Oceanospirillaceae</taxon>
        <taxon>Thalassolituus</taxon>
    </lineage>
</organism>
<reference evidence="2 3" key="1">
    <citation type="submission" date="2020-12" db="EMBL/GenBank/DDBJ databases">
        <title>Novel Thalassolituus-related marine hydrocarbonoclastic bacteria mediated algae-derived hydrocarbons mineralization in twilight zone of the northern South China Sea.</title>
        <authorList>
            <person name="Dong C."/>
        </authorList>
    </citation>
    <scope>NUCLEOTIDE SEQUENCE [LARGE SCALE GENOMIC DNA]</scope>
    <source>
        <strain evidence="2 3">IMCC1826</strain>
    </source>
</reference>
<keyword evidence="3" id="KW-1185">Reference proteome</keyword>
<comment type="caution">
    <text evidence="2">The sequence shown here is derived from an EMBL/GenBank/DDBJ whole genome shotgun (WGS) entry which is preliminary data.</text>
</comment>
<name>A0ABS7ZSW4_9GAMM</name>
<evidence type="ECO:0000313" key="2">
    <source>
        <dbReference type="EMBL" id="MCA6064852.1"/>
    </source>
</evidence>
<dbReference type="Proteomes" id="UP000714380">
    <property type="component" value="Unassembled WGS sequence"/>
</dbReference>